<dbReference type="Pfam" id="PF02518">
    <property type="entry name" value="HATPase_c"/>
    <property type="match status" value="1"/>
</dbReference>
<dbReference type="InterPro" id="IPR019734">
    <property type="entry name" value="TPR_rpt"/>
</dbReference>
<keyword evidence="3" id="KW-0597">Phosphoprotein</keyword>
<dbReference type="AlphaFoldDB" id="A0A1W6MJC7"/>
<evidence type="ECO:0000313" key="12">
    <source>
        <dbReference type="EMBL" id="ARN77718.1"/>
    </source>
</evidence>
<evidence type="ECO:0000256" key="5">
    <source>
        <dbReference type="ARBA" id="ARBA00022741"/>
    </source>
</evidence>
<evidence type="ECO:0000256" key="2">
    <source>
        <dbReference type="ARBA" id="ARBA00012438"/>
    </source>
</evidence>
<dbReference type="STRING" id="331648.BST97_06745"/>
<evidence type="ECO:0000259" key="11">
    <source>
        <dbReference type="SMART" id="SM00387"/>
    </source>
</evidence>
<proteinExistence type="predicted"/>
<organism evidence="12 13">
    <name type="scientific">Nonlabens spongiae</name>
    <dbReference type="NCBI Taxonomy" id="331648"/>
    <lineage>
        <taxon>Bacteria</taxon>
        <taxon>Pseudomonadati</taxon>
        <taxon>Bacteroidota</taxon>
        <taxon>Flavobacteriia</taxon>
        <taxon>Flavobacteriales</taxon>
        <taxon>Flavobacteriaceae</taxon>
        <taxon>Nonlabens</taxon>
    </lineage>
</organism>
<dbReference type="GO" id="GO:0005524">
    <property type="term" value="F:ATP binding"/>
    <property type="evidence" value="ECO:0007669"/>
    <property type="project" value="UniProtKB-KW"/>
</dbReference>
<protein>
    <recommendedName>
        <fullName evidence="2">histidine kinase</fullName>
        <ecNumber evidence="2">2.7.13.3</ecNumber>
    </recommendedName>
</protein>
<reference evidence="12 13" key="1">
    <citation type="submission" date="2016-11" db="EMBL/GenBank/DDBJ databases">
        <title>Trade-off between light-utilization and light-protection in marine flavobacteria.</title>
        <authorList>
            <person name="Kumagai Y."/>
        </authorList>
    </citation>
    <scope>NUCLEOTIDE SEQUENCE [LARGE SCALE GENOMIC DNA]</scope>
    <source>
        <strain evidence="12 13">JCM 13191</strain>
    </source>
</reference>
<keyword evidence="7" id="KW-0067">ATP-binding</keyword>
<keyword evidence="10" id="KW-0472">Membrane</keyword>
<keyword evidence="10" id="KW-1133">Transmembrane helix</keyword>
<feature type="transmembrane region" description="Helical" evidence="10">
    <location>
        <begin position="378"/>
        <end position="398"/>
    </location>
</feature>
<accession>A0A1W6MJC7</accession>
<name>A0A1W6MJC7_9FLAO</name>
<evidence type="ECO:0000313" key="13">
    <source>
        <dbReference type="Proteomes" id="UP000193431"/>
    </source>
</evidence>
<dbReference type="Pfam" id="PF07730">
    <property type="entry name" value="HisKA_3"/>
    <property type="match status" value="1"/>
</dbReference>
<dbReference type="InterPro" id="IPR050482">
    <property type="entry name" value="Sensor_HK_TwoCompSys"/>
</dbReference>
<dbReference type="InterPro" id="IPR036890">
    <property type="entry name" value="HATPase_C_sf"/>
</dbReference>
<dbReference type="EMBL" id="CP019344">
    <property type="protein sequence ID" value="ARN77718.1"/>
    <property type="molecule type" value="Genomic_DNA"/>
</dbReference>
<dbReference type="EC" id="2.7.13.3" evidence="2"/>
<dbReference type="InterPro" id="IPR003594">
    <property type="entry name" value="HATPase_dom"/>
</dbReference>
<dbReference type="Gene3D" id="3.30.565.10">
    <property type="entry name" value="Histidine kinase-like ATPase, C-terminal domain"/>
    <property type="match status" value="1"/>
</dbReference>
<evidence type="ECO:0000256" key="9">
    <source>
        <dbReference type="PROSITE-ProRule" id="PRU00339"/>
    </source>
</evidence>
<dbReference type="Proteomes" id="UP000193431">
    <property type="component" value="Chromosome"/>
</dbReference>
<dbReference type="SUPFAM" id="SSF55874">
    <property type="entry name" value="ATPase domain of HSP90 chaperone/DNA topoisomerase II/histidine kinase"/>
    <property type="match status" value="1"/>
</dbReference>
<dbReference type="GO" id="GO:0046983">
    <property type="term" value="F:protein dimerization activity"/>
    <property type="evidence" value="ECO:0007669"/>
    <property type="project" value="InterPro"/>
</dbReference>
<keyword evidence="10" id="KW-0812">Transmembrane</keyword>
<dbReference type="InterPro" id="IPR011712">
    <property type="entry name" value="Sig_transdc_His_kin_sub3_dim/P"/>
</dbReference>
<gene>
    <name evidence="12" type="ORF">BST97_06745</name>
</gene>
<feature type="repeat" description="TPR" evidence="9">
    <location>
        <begin position="224"/>
        <end position="257"/>
    </location>
</feature>
<dbReference type="PROSITE" id="PS50005">
    <property type="entry name" value="TPR"/>
    <property type="match status" value="1"/>
</dbReference>
<comment type="catalytic activity">
    <reaction evidence="1">
        <text>ATP + protein L-histidine = ADP + protein N-phospho-L-histidine.</text>
        <dbReference type="EC" id="2.7.13.3"/>
    </reaction>
</comment>
<evidence type="ECO:0000256" key="6">
    <source>
        <dbReference type="ARBA" id="ARBA00022777"/>
    </source>
</evidence>
<keyword evidence="5" id="KW-0547">Nucleotide-binding</keyword>
<dbReference type="Gene3D" id="1.20.5.1930">
    <property type="match status" value="1"/>
</dbReference>
<feature type="domain" description="Histidine kinase/HSP90-like ATPase" evidence="11">
    <location>
        <begin position="528"/>
        <end position="618"/>
    </location>
</feature>
<sequence>MVGQVTTKPDSLRAVIKSLPENKKPLDLMRLSFYYAGINNDSALYLADRALKISKKYRDSINIIRAHRIKGVAYFEIGNTDSMMLHYNRGAELALKSNEELQYAHFKNNIGNHLLSRSVYDKAIENFYEAKRVYDVYPDLYDRAMINNNLSLAYRDINDYDKALKFARLGLEVRKQIKDSVDIANSLSNIASIYILLNKPEEARTAAEKAIDISHQINDTRHIPNSYVHIACSYRIEGDCEKGIEAYKKALEYSTVNENQAIEAENYNSIAYALYECDRYDESIENAELSLKLSRELDLKYTLSEVYYILALNHIQKGNSELAIEFTEKWKEQYTLVYNNDLNDVIAESEVSYRVDDYKRKIELEKLKKEQEAYKNKVLWYAIAGILVIVSLLIFFLYQFNRRKHEKALAAEKDKNFKAIIYAEEKERQRIARELHDGIVQQLGATVIKAQNTLVKIGAEQNAQAQSIITDIENTGREVRDLSHQMMPRALESGLVTALEELFASTFSPLQISYDFEHRDVENKLPDNVEITLYRIAQELVNNIIKHSQATSIQIQLFIMVSNVIFMMEDNGVGLKKSSSQGIGMKNIKTRVDLIKGDVKFNILEPGTLATIKIPLDEN</sequence>
<dbReference type="GO" id="GO:0016020">
    <property type="term" value="C:membrane"/>
    <property type="evidence" value="ECO:0007669"/>
    <property type="project" value="InterPro"/>
</dbReference>
<dbReference type="Pfam" id="PF13424">
    <property type="entry name" value="TPR_12"/>
    <property type="match status" value="2"/>
</dbReference>
<dbReference type="SMART" id="SM00028">
    <property type="entry name" value="TPR"/>
    <property type="match status" value="6"/>
</dbReference>
<evidence type="ECO:0000256" key="7">
    <source>
        <dbReference type="ARBA" id="ARBA00022840"/>
    </source>
</evidence>
<dbReference type="PANTHER" id="PTHR24421">
    <property type="entry name" value="NITRATE/NITRITE SENSOR PROTEIN NARX-RELATED"/>
    <property type="match status" value="1"/>
</dbReference>
<keyword evidence="6" id="KW-0418">Kinase</keyword>
<dbReference type="GO" id="GO:0000155">
    <property type="term" value="F:phosphorelay sensor kinase activity"/>
    <property type="evidence" value="ECO:0007669"/>
    <property type="project" value="InterPro"/>
</dbReference>
<keyword evidence="8" id="KW-0902">Two-component regulatory system</keyword>
<keyword evidence="9" id="KW-0802">TPR repeat</keyword>
<evidence type="ECO:0000256" key="8">
    <source>
        <dbReference type="ARBA" id="ARBA00023012"/>
    </source>
</evidence>
<evidence type="ECO:0000256" key="10">
    <source>
        <dbReference type="SAM" id="Phobius"/>
    </source>
</evidence>
<dbReference type="PANTHER" id="PTHR24421:SF10">
    <property type="entry name" value="NITRATE_NITRITE SENSOR PROTEIN NARQ"/>
    <property type="match status" value="1"/>
</dbReference>
<dbReference type="SMART" id="SM00387">
    <property type="entry name" value="HATPase_c"/>
    <property type="match status" value="1"/>
</dbReference>
<keyword evidence="13" id="KW-1185">Reference proteome</keyword>
<evidence type="ECO:0000256" key="4">
    <source>
        <dbReference type="ARBA" id="ARBA00022679"/>
    </source>
</evidence>
<dbReference type="SUPFAM" id="SSF48452">
    <property type="entry name" value="TPR-like"/>
    <property type="match status" value="2"/>
</dbReference>
<evidence type="ECO:0000256" key="3">
    <source>
        <dbReference type="ARBA" id="ARBA00022553"/>
    </source>
</evidence>
<dbReference type="CDD" id="cd16917">
    <property type="entry name" value="HATPase_UhpB-NarQ-NarX-like"/>
    <property type="match status" value="1"/>
</dbReference>
<dbReference type="Gene3D" id="1.25.40.10">
    <property type="entry name" value="Tetratricopeptide repeat domain"/>
    <property type="match status" value="2"/>
</dbReference>
<dbReference type="InterPro" id="IPR011990">
    <property type="entry name" value="TPR-like_helical_dom_sf"/>
</dbReference>
<keyword evidence="4" id="KW-0808">Transferase</keyword>
<evidence type="ECO:0000256" key="1">
    <source>
        <dbReference type="ARBA" id="ARBA00000085"/>
    </source>
</evidence>